<evidence type="ECO:0008006" key="3">
    <source>
        <dbReference type="Google" id="ProtNLM"/>
    </source>
</evidence>
<gene>
    <name evidence="1" type="ORF">QR680_019091</name>
</gene>
<name>A0AA39HL82_9BILA</name>
<comment type="caution">
    <text evidence="1">The sequence shown here is derived from an EMBL/GenBank/DDBJ whole genome shotgun (WGS) entry which is preliminary data.</text>
</comment>
<dbReference type="Proteomes" id="UP001175271">
    <property type="component" value="Unassembled WGS sequence"/>
</dbReference>
<evidence type="ECO:0000313" key="1">
    <source>
        <dbReference type="EMBL" id="KAK0407231.1"/>
    </source>
</evidence>
<organism evidence="1 2">
    <name type="scientific">Steinernema hermaphroditum</name>
    <dbReference type="NCBI Taxonomy" id="289476"/>
    <lineage>
        <taxon>Eukaryota</taxon>
        <taxon>Metazoa</taxon>
        <taxon>Ecdysozoa</taxon>
        <taxon>Nematoda</taxon>
        <taxon>Chromadorea</taxon>
        <taxon>Rhabditida</taxon>
        <taxon>Tylenchina</taxon>
        <taxon>Panagrolaimomorpha</taxon>
        <taxon>Strongyloidoidea</taxon>
        <taxon>Steinernematidae</taxon>
        <taxon>Steinernema</taxon>
    </lineage>
</organism>
<evidence type="ECO:0000313" key="2">
    <source>
        <dbReference type="Proteomes" id="UP001175271"/>
    </source>
</evidence>
<dbReference type="EMBL" id="JAUCMV010000004">
    <property type="protein sequence ID" value="KAK0407231.1"/>
    <property type="molecule type" value="Genomic_DNA"/>
</dbReference>
<dbReference type="AlphaFoldDB" id="A0AA39HL82"/>
<accession>A0AA39HL82</accession>
<keyword evidence="2" id="KW-1185">Reference proteome</keyword>
<protein>
    <recommendedName>
        <fullName evidence="3">F-box domain-containing protein</fullName>
    </recommendedName>
</protein>
<proteinExistence type="predicted"/>
<sequence length="132" mass="15603">MESLPSEFIDSLLFILDCRALFCLARSLKNSVWRGFAEVHERERNYYSIDLWMAEETVYCGFSLNYPQRGYVDVGVLQNIQCRFLHFSGLCDCGRDRRPDDQFLLKFGQEEMPQLEKLILRHFSFGMDLLRS</sequence>
<reference evidence="1" key="1">
    <citation type="submission" date="2023-06" db="EMBL/GenBank/DDBJ databases">
        <title>Genomic analysis of the entomopathogenic nematode Steinernema hermaphroditum.</title>
        <authorList>
            <person name="Schwarz E.M."/>
            <person name="Heppert J.K."/>
            <person name="Baniya A."/>
            <person name="Schwartz H.T."/>
            <person name="Tan C.-H."/>
            <person name="Antoshechkin I."/>
            <person name="Sternberg P.W."/>
            <person name="Goodrich-Blair H."/>
            <person name="Dillman A.R."/>
        </authorList>
    </citation>
    <scope>NUCLEOTIDE SEQUENCE</scope>
    <source>
        <strain evidence="1">PS9179</strain>
        <tissue evidence="1">Whole animal</tissue>
    </source>
</reference>